<gene>
    <name evidence="1" type="ORF">BDN70DRAFT_899193</name>
</gene>
<sequence>MSPAFIVCRGAPVFAKGTNDRKFIAYFVSAETMVHNGETVYTGYYVRKKVGGELVRVGVGRLQSLQSVTDELDSISTDLQEALKTDLLYRESSSRQRTYERHATWTMATPADEVGAHVYQRST</sequence>
<protein>
    <submittedName>
        <fullName evidence="1">Uncharacterized protein</fullName>
    </submittedName>
</protein>
<dbReference type="Proteomes" id="UP000807469">
    <property type="component" value="Unassembled WGS sequence"/>
</dbReference>
<evidence type="ECO:0000313" key="1">
    <source>
        <dbReference type="EMBL" id="KAF9474171.1"/>
    </source>
</evidence>
<reference evidence="1" key="1">
    <citation type="submission" date="2020-11" db="EMBL/GenBank/DDBJ databases">
        <authorList>
            <consortium name="DOE Joint Genome Institute"/>
            <person name="Ahrendt S."/>
            <person name="Riley R."/>
            <person name="Andreopoulos W."/>
            <person name="Labutti K."/>
            <person name="Pangilinan J."/>
            <person name="Ruiz-Duenas F.J."/>
            <person name="Barrasa J.M."/>
            <person name="Sanchez-Garcia M."/>
            <person name="Camarero S."/>
            <person name="Miyauchi S."/>
            <person name="Serrano A."/>
            <person name="Linde D."/>
            <person name="Babiker R."/>
            <person name="Drula E."/>
            <person name="Ayuso-Fernandez I."/>
            <person name="Pacheco R."/>
            <person name="Padilla G."/>
            <person name="Ferreira P."/>
            <person name="Barriuso J."/>
            <person name="Kellner H."/>
            <person name="Castanera R."/>
            <person name="Alfaro M."/>
            <person name="Ramirez L."/>
            <person name="Pisabarro A.G."/>
            <person name="Kuo A."/>
            <person name="Tritt A."/>
            <person name="Lipzen A."/>
            <person name="He G."/>
            <person name="Yan M."/>
            <person name="Ng V."/>
            <person name="Cullen D."/>
            <person name="Martin F."/>
            <person name="Rosso M.-N."/>
            <person name="Henrissat B."/>
            <person name="Hibbett D."/>
            <person name="Martinez A.T."/>
            <person name="Grigoriev I.V."/>
        </authorList>
    </citation>
    <scope>NUCLEOTIDE SEQUENCE</scope>
    <source>
        <strain evidence="1">CIRM-BRFM 674</strain>
    </source>
</reference>
<comment type="caution">
    <text evidence="1">The sequence shown here is derived from an EMBL/GenBank/DDBJ whole genome shotgun (WGS) entry which is preliminary data.</text>
</comment>
<accession>A0A9P6CP34</accession>
<name>A0A9P6CP34_9AGAR</name>
<evidence type="ECO:0000313" key="2">
    <source>
        <dbReference type="Proteomes" id="UP000807469"/>
    </source>
</evidence>
<proteinExistence type="predicted"/>
<dbReference type="AlphaFoldDB" id="A0A9P6CP34"/>
<organism evidence="1 2">
    <name type="scientific">Pholiota conissans</name>
    <dbReference type="NCBI Taxonomy" id="109636"/>
    <lineage>
        <taxon>Eukaryota</taxon>
        <taxon>Fungi</taxon>
        <taxon>Dikarya</taxon>
        <taxon>Basidiomycota</taxon>
        <taxon>Agaricomycotina</taxon>
        <taxon>Agaricomycetes</taxon>
        <taxon>Agaricomycetidae</taxon>
        <taxon>Agaricales</taxon>
        <taxon>Agaricineae</taxon>
        <taxon>Strophariaceae</taxon>
        <taxon>Pholiota</taxon>
    </lineage>
</organism>
<keyword evidence="2" id="KW-1185">Reference proteome</keyword>
<dbReference type="EMBL" id="MU155393">
    <property type="protein sequence ID" value="KAF9474171.1"/>
    <property type="molecule type" value="Genomic_DNA"/>
</dbReference>